<dbReference type="Gene3D" id="1.10.10.1550">
    <property type="entry name" value="ROS/MUCR transcriptional regulator protein"/>
    <property type="match status" value="1"/>
</dbReference>
<evidence type="ECO:0000313" key="4">
    <source>
        <dbReference type="Proteomes" id="UP000239504"/>
    </source>
</evidence>
<proteinExistence type="inferred from homology"/>
<gene>
    <name evidence="3" type="ORF">CW354_17230</name>
</gene>
<dbReference type="GO" id="GO:0008270">
    <property type="term" value="F:zinc ion binding"/>
    <property type="evidence" value="ECO:0007669"/>
    <property type="project" value="InterPro"/>
</dbReference>
<sequence length="154" mass="17050">MATKKTDSVDQISAIHLASDIVAAYVGNNSVKADELPNLLHDVYSAVNGLAEEGAAFVANREPAVPINKSVTPDFIICLEDGKKLKMLKRYLRTHYNLSPEEYRRKWGLPADYPMTAPNYAKSRSRLAKDIGLGTTATSKKRKTAKRKTSRKKA</sequence>
<evidence type="ECO:0000256" key="1">
    <source>
        <dbReference type="ARBA" id="ARBA00007031"/>
    </source>
</evidence>
<dbReference type="Pfam" id="PF05443">
    <property type="entry name" value="ROS_MUCR"/>
    <property type="match status" value="1"/>
</dbReference>
<evidence type="ECO:0000256" key="2">
    <source>
        <dbReference type="SAM" id="MobiDB-lite"/>
    </source>
</evidence>
<comment type="caution">
    <text evidence="3">The sequence shown here is derived from an EMBL/GenBank/DDBJ whole genome shotgun (WGS) entry which is preliminary data.</text>
</comment>
<feature type="region of interest" description="Disordered" evidence="2">
    <location>
        <begin position="131"/>
        <end position="154"/>
    </location>
</feature>
<dbReference type="Proteomes" id="UP000239504">
    <property type="component" value="Unassembled WGS sequence"/>
</dbReference>
<accession>A0A2S7K0V9</accession>
<comment type="similarity">
    <text evidence="1">Belongs to the ros/MucR family.</text>
</comment>
<dbReference type="InterPro" id="IPR008807">
    <property type="entry name" value="ROS_MUCR"/>
</dbReference>
<evidence type="ECO:0000313" key="3">
    <source>
        <dbReference type="EMBL" id="PQA86106.1"/>
    </source>
</evidence>
<feature type="compositionally biased region" description="Basic residues" evidence="2">
    <location>
        <begin position="139"/>
        <end position="154"/>
    </location>
</feature>
<dbReference type="RefSeq" id="WP_104831318.1">
    <property type="nucleotide sequence ID" value="NZ_PJCH01000015.1"/>
</dbReference>
<name>A0A2S7K0V9_9PROT</name>
<dbReference type="AlphaFoldDB" id="A0A2S7K0V9"/>
<reference evidence="3 4" key="1">
    <citation type="submission" date="2017-12" db="EMBL/GenBank/DDBJ databases">
        <authorList>
            <person name="Hurst M.R.H."/>
        </authorList>
    </citation>
    <scope>NUCLEOTIDE SEQUENCE [LARGE SCALE GENOMIC DNA]</scope>
    <source>
        <strain evidence="3 4">SY-3-19</strain>
    </source>
</reference>
<dbReference type="GO" id="GO:0003677">
    <property type="term" value="F:DNA binding"/>
    <property type="evidence" value="ECO:0007669"/>
    <property type="project" value="InterPro"/>
</dbReference>
<organism evidence="3 4">
    <name type="scientific">Hyphococcus luteus</name>
    <dbReference type="NCBI Taxonomy" id="2058213"/>
    <lineage>
        <taxon>Bacteria</taxon>
        <taxon>Pseudomonadati</taxon>
        <taxon>Pseudomonadota</taxon>
        <taxon>Alphaproteobacteria</taxon>
        <taxon>Parvularculales</taxon>
        <taxon>Parvularculaceae</taxon>
        <taxon>Hyphococcus</taxon>
    </lineage>
</organism>
<dbReference type="EMBL" id="PJCH01000015">
    <property type="protein sequence ID" value="PQA86106.1"/>
    <property type="molecule type" value="Genomic_DNA"/>
</dbReference>
<keyword evidence="4" id="KW-1185">Reference proteome</keyword>
<dbReference type="InterPro" id="IPR041920">
    <property type="entry name" value="ROS/MUCR_sf"/>
</dbReference>
<dbReference type="GO" id="GO:0006355">
    <property type="term" value="P:regulation of DNA-templated transcription"/>
    <property type="evidence" value="ECO:0007669"/>
    <property type="project" value="InterPro"/>
</dbReference>
<protein>
    <submittedName>
        <fullName evidence="3">Transcriptional regulator</fullName>
    </submittedName>
</protein>
<dbReference type="OrthoDB" id="9809693at2"/>